<gene>
    <name evidence="2" type="ORF">DPV79_28350</name>
</gene>
<dbReference type="EMBL" id="QMFZ01000028">
    <property type="protein sequence ID" value="RBB35589.1"/>
    <property type="molecule type" value="Genomic_DNA"/>
</dbReference>
<evidence type="ECO:0008006" key="4">
    <source>
        <dbReference type="Google" id="ProtNLM"/>
    </source>
</evidence>
<name>A0A365QNR8_9BURK</name>
<feature type="compositionally biased region" description="Basic residues" evidence="1">
    <location>
        <begin position="595"/>
        <end position="605"/>
    </location>
</feature>
<dbReference type="Proteomes" id="UP000252458">
    <property type="component" value="Unassembled WGS sequence"/>
</dbReference>
<evidence type="ECO:0000256" key="1">
    <source>
        <dbReference type="SAM" id="MobiDB-lite"/>
    </source>
</evidence>
<dbReference type="NCBIfam" id="TIGR04141">
    <property type="entry name" value="TIGR04141 family sporadically distributed protein"/>
    <property type="match status" value="1"/>
</dbReference>
<reference evidence="2 3" key="1">
    <citation type="submission" date="2018-06" db="EMBL/GenBank/DDBJ databases">
        <title>Draft genome sequence of Burkholderia reimsis strain BE51 isolated from a French agricultural soil.</title>
        <authorList>
            <person name="Esmaeel Q."/>
        </authorList>
    </citation>
    <scope>NUCLEOTIDE SEQUENCE [LARGE SCALE GENOMIC DNA]</scope>
    <source>
        <strain evidence="2 3">BE51</strain>
    </source>
</reference>
<accession>A0A365QNR8</accession>
<dbReference type="AlphaFoldDB" id="A0A365QNR8"/>
<evidence type="ECO:0000313" key="2">
    <source>
        <dbReference type="EMBL" id="RBB35589.1"/>
    </source>
</evidence>
<keyword evidence="3" id="KW-1185">Reference proteome</keyword>
<organism evidence="2 3">
    <name type="scientific">Burkholderia reimsis</name>
    <dbReference type="NCBI Taxonomy" id="2234132"/>
    <lineage>
        <taxon>Bacteria</taxon>
        <taxon>Pseudomonadati</taxon>
        <taxon>Pseudomonadota</taxon>
        <taxon>Betaproteobacteria</taxon>
        <taxon>Burkholderiales</taxon>
        <taxon>Burkholderiaceae</taxon>
        <taxon>Burkholderia</taxon>
    </lineage>
</organism>
<feature type="region of interest" description="Disordered" evidence="1">
    <location>
        <begin position="581"/>
        <end position="605"/>
    </location>
</feature>
<comment type="caution">
    <text evidence="2">The sequence shown here is derived from an EMBL/GenBank/DDBJ whole genome shotgun (WGS) entry which is preliminary data.</text>
</comment>
<evidence type="ECO:0000313" key="3">
    <source>
        <dbReference type="Proteomes" id="UP000252458"/>
    </source>
</evidence>
<protein>
    <recommendedName>
        <fullName evidence="4">Sporadically distributed protein, TIGR04141 family</fullName>
    </recommendedName>
</protein>
<dbReference type="InterPro" id="IPR026487">
    <property type="entry name" value="CHP04141"/>
</dbReference>
<proteinExistence type="predicted"/>
<sequence length="605" mass="67832">MDNRGCELATRDEEKKHKKISLNTFLLKKPGGSASGKFWSEREFLAKPLDRDGKPKQIDVDEYSLGAKGKFGTLYVRKPLTESTPEWVGFVSPQLNRLSRLDGLKNKSVSALLVTTVKGRQFAIAFGHGRYMLDLECVETRFGIRVALNSISPDKIASLDRQTFEATPRISRTQALRATSVAEYGINEQQDLLRGLVGFTLDKYKEDLGEVLAGMDSLKASVGIDLPQLEKFLEVALKRSLARDYQKIDNGQAGAFAWVDNLEVVERPDILDELNGELWKLFEAEDFSTMWLAIPEIINWEDVTGFCYTRAELESSIHAALDIRDLKKSLRSNATMETLRYRPIYMVLSSGVPPKVYYAYKCLYAEIKYNKELYILNAGSWYRVESSFKNLVEGYFKNIIRRDFVAPFVEYDHDGEGKYNEAVAANLPRKYAMLDRKLISFGGKSSKIEVCDLYAVGSSSGEKNRLIHVKRGRSSATLSHLFAQGLVSSTLLVSEPGFVAEVNKQLVKQNFVKFPAKPVGSRYEVVFAIIDGPFGAKLDLPFFSKVNLRVCGRALQNFGFTVSLLHIPESAKFLAEARKRKDKKQAGGGVAVKSAVRRAKRAGKP</sequence>
<dbReference type="Pfam" id="PF19614">
    <property type="entry name" value="DUF6119"/>
    <property type="match status" value="1"/>
</dbReference>